<feature type="domain" description="HTH marR-type" evidence="1">
    <location>
        <begin position="9"/>
        <end position="144"/>
    </location>
</feature>
<dbReference type="Pfam" id="PF01047">
    <property type="entry name" value="MarR"/>
    <property type="match status" value="1"/>
</dbReference>
<dbReference type="EMBL" id="CP001706">
    <property type="protein sequence ID" value="ACV09630.1"/>
    <property type="molecule type" value="Genomic_DNA"/>
</dbReference>
<name>C7R0G6_JONDD</name>
<dbReference type="GO" id="GO:0003700">
    <property type="term" value="F:DNA-binding transcription factor activity"/>
    <property type="evidence" value="ECO:0007669"/>
    <property type="project" value="InterPro"/>
</dbReference>
<gene>
    <name evidence="2" type="ordered locus">Jden_1992</name>
</gene>
<dbReference type="AlphaFoldDB" id="C7R0G6"/>
<accession>C7R0G6</accession>
<dbReference type="KEGG" id="jde:Jden_1992"/>
<dbReference type="PANTHER" id="PTHR39515:SF2">
    <property type="entry name" value="HTH-TYPE TRANSCRIPTIONAL REGULATOR RV0880"/>
    <property type="match status" value="1"/>
</dbReference>
<dbReference type="InterPro" id="IPR052526">
    <property type="entry name" value="HTH-type_Bedaq_tolerance"/>
</dbReference>
<dbReference type="InterPro" id="IPR000835">
    <property type="entry name" value="HTH_MarR-typ"/>
</dbReference>
<sequence>MSPTKNHRPATLAGDIRVAASRIVRRLRRERGEAELPEHQFIVLTALNKFGPMTPGALAELEGVKPPSMTRTVNALCELGFAEKLGSEIDRRQVVVALTDQGANEIAVTRRRRDAWLTQQLATLTPNERQILAQASELLSRISGHT</sequence>
<evidence type="ECO:0000259" key="1">
    <source>
        <dbReference type="PROSITE" id="PS50995"/>
    </source>
</evidence>
<dbReference type="STRING" id="471856.Jden_1992"/>
<evidence type="ECO:0000313" key="2">
    <source>
        <dbReference type="EMBL" id="ACV09630.1"/>
    </source>
</evidence>
<dbReference type="InterPro" id="IPR036388">
    <property type="entry name" value="WH-like_DNA-bd_sf"/>
</dbReference>
<dbReference type="OrthoDB" id="9804055at2"/>
<dbReference type="RefSeq" id="WP_015772258.1">
    <property type="nucleotide sequence ID" value="NC_013174.1"/>
</dbReference>
<dbReference type="Proteomes" id="UP000000628">
    <property type="component" value="Chromosome"/>
</dbReference>
<dbReference type="HOGENOM" id="CLU_083287_15_1_11"/>
<dbReference type="PANTHER" id="PTHR39515">
    <property type="entry name" value="CONSERVED PROTEIN"/>
    <property type="match status" value="1"/>
</dbReference>
<dbReference type="PROSITE" id="PS50995">
    <property type="entry name" value="HTH_MARR_2"/>
    <property type="match status" value="1"/>
</dbReference>
<dbReference type="SUPFAM" id="SSF46785">
    <property type="entry name" value="Winged helix' DNA-binding domain"/>
    <property type="match status" value="1"/>
</dbReference>
<proteinExistence type="predicted"/>
<protein>
    <submittedName>
        <fullName evidence="2">Transcriptional regulator, MarR family</fullName>
    </submittedName>
</protein>
<organism evidence="2 3">
    <name type="scientific">Jonesia denitrificans (strain ATCC 14870 / DSM 20603 / BCRC 15368 / CIP 55.134 / JCM 11481 / NBRC 15587 / NCTC 10816 / Prevot 55134)</name>
    <name type="common">Listeria denitrificans</name>
    <dbReference type="NCBI Taxonomy" id="471856"/>
    <lineage>
        <taxon>Bacteria</taxon>
        <taxon>Bacillati</taxon>
        <taxon>Actinomycetota</taxon>
        <taxon>Actinomycetes</taxon>
        <taxon>Micrococcales</taxon>
        <taxon>Jonesiaceae</taxon>
        <taxon>Jonesia</taxon>
    </lineage>
</organism>
<reference evidence="2 3" key="1">
    <citation type="journal article" date="2009" name="Stand. Genomic Sci.">
        <title>Complete genome sequence of Jonesia denitrificans type strain (Prevot 55134).</title>
        <authorList>
            <person name="Pukall R."/>
            <person name="Gehrich-Schroter G."/>
            <person name="Lapidus A."/>
            <person name="Nolan M."/>
            <person name="Glavina Del Rio T."/>
            <person name="Lucas S."/>
            <person name="Chen F."/>
            <person name="Tice H."/>
            <person name="Pitluck S."/>
            <person name="Cheng J.F."/>
            <person name="Copeland A."/>
            <person name="Saunders E."/>
            <person name="Brettin T."/>
            <person name="Detter J.C."/>
            <person name="Bruce D."/>
            <person name="Goodwin L."/>
            <person name="Pati A."/>
            <person name="Ivanova N."/>
            <person name="Mavromatis K."/>
            <person name="Ovchinnikova G."/>
            <person name="Chen A."/>
            <person name="Palaniappan K."/>
            <person name="Land M."/>
            <person name="Hauser L."/>
            <person name="Chang Y.J."/>
            <person name="Jeffries C.D."/>
            <person name="Chain P."/>
            <person name="Goker M."/>
            <person name="Bristow J."/>
            <person name="Eisen J.A."/>
            <person name="Markowitz V."/>
            <person name="Hugenholtz P."/>
            <person name="Kyrpides N.C."/>
            <person name="Klenk H.P."/>
            <person name="Han C."/>
        </authorList>
    </citation>
    <scope>NUCLEOTIDE SEQUENCE [LARGE SCALE GENOMIC DNA]</scope>
    <source>
        <strain evidence="3">ATCC 14870 / DSM 20603 / BCRC 15368 / CIP 55.134 / JCM 11481 / NBRC 15587 / NCTC 10816 / Prevot 55134</strain>
    </source>
</reference>
<evidence type="ECO:0000313" key="3">
    <source>
        <dbReference type="Proteomes" id="UP000000628"/>
    </source>
</evidence>
<keyword evidence="3" id="KW-1185">Reference proteome</keyword>
<dbReference type="InterPro" id="IPR036390">
    <property type="entry name" value="WH_DNA-bd_sf"/>
</dbReference>
<dbReference type="SMART" id="SM00347">
    <property type="entry name" value="HTH_MARR"/>
    <property type="match status" value="1"/>
</dbReference>
<dbReference type="eggNOG" id="COG1846">
    <property type="taxonomic scope" value="Bacteria"/>
</dbReference>
<dbReference type="Gene3D" id="1.10.10.10">
    <property type="entry name" value="Winged helix-like DNA-binding domain superfamily/Winged helix DNA-binding domain"/>
    <property type="match status" value="1"/>
</dbReference>